<comment type="caution">
    <text evidence="2">The sequence shown here is derived from an EMBL/GenBank/DDBJ whole genome shotgun (WGS) entry which is preliminary data.</text>
</comment>
<dbReference type="PANTHER" id="PTHR30032">
    <property type="entry name" value="N-ACETYLMURAMOYL-L-ALANINE AMIDASE-RELATED"/>
    <property type="match status" value="1"/>
</dbReference>
<proteinExistence type="predicted"/>
<dbReference type="InterPro" id="IPR051922">
    <property type="entry name" value="Bact_Sporulation_Assoc"/>
</dbReference>
<dbReference type="Pfam" id="PF04122">
    <property type="entry name" value="CW_binding_2"/>
    <property type="match status" value="3"/>
</dbReference>
<dbReference type="Proteomes" id="UP000602532">
    <property type="component" value="Unassembled WGS sequence"/>
</dbReference>
<evidence type="ECO:0000256" key="1">
    <source>
        <dbReference type="SAM" id="SignalP"/>
    </source>
</evidence>
<evidence type="ECO:0000313" key="2">
    <source>
        <dbReference type="EMBL" id="MBD8022930.1"/>
    </source>
</evidence>
<dbReference type="InterPro" id="IPR007253">
    <property type="entry name" value="Cell_wall-bd_2"/>
</dbReference>
<dbReference type="EMBL" id="JACSPM010000001">
    <property type="protein sequence ID" value="MBD8022930.1"/>
    <property type="molecule type" value="Genomic_DNA"/>
</dbReference>
<dbReference type="RefSeq" id="WP_191764785.1">
    <property type="nucleotide sequence ID" value="NZ_JACSPM010000001.1"/>
</dbReference>
<name>A0ABR8X0Q7_9MICO</name>
<feature type="signal peptide" evidence="1">
    <location>
        <begin position="1"/>
        <end position="28"/>
    </location>
</feature>
<keyword evidence="1" id="KW-0732">Signal</keyword>
<keyword evidence="3" id="KW-1185">Reference proteome</keyword>
<dbReference type="Gene3D" id="3.40.50.12090">
    <property type="match status" value="1"/>
</dbReference>
<protein>
    <submittedName>
        <fullName evidence="2">Cell wall-binding repeat-containing protein</fullName>
    </submittedName>
</protein>
<organism evidence="2 3">
    <name type="scientific">Microbacterium gallinarum</name>
    <dbReference type="NCBI Taxonomy" id="2762209"/>
    <lineage>
        <taxon>Bacteria</taxon>
        <taxon>Bacillati</taxon>
        <taxon>Actinomycetota</taxon>
        <taxon>Actinomycetes</taxon>
        <taxon>Micrococcales</taxon>
        <taxon>Microbacteriaceae</taxon>
        <taxon>Microbacterium</taxon>
    </lineage>
</organism>
<sequence length="750" mass="77251">MPHPRLRAVLAALGAGALVLGLAAPADAAEPVGTVRGVLQDEAGGLLVRDESVILVSLYRDDELETPALTMQLGTGDLGEFELTDVPAGRYAVKFAPVPGWNPWRVGEWWGDTRRAAERAFIEVTDGGVVELEARLSSTVRLRGTVTGRQLAFPVAKSSITVAVTSGDAELDDWLPWRSTTIRLGESYSFNVIPGTYDLSFADTTGAHSPLTVGDVVATSPSTTTDVALQAARASISGTWSLRTAEGIVPMRQGSVLLYKLSAGGAWVKQSATCAGSGTSSAFLLDCLSAGRYKLGFSHSGIVTGYWGGEDLDSATEIVLAKNQTFAGIDAVVDAHAELTGVIGVRAEGTFYPSAGVGFDVWRRTAAGFVPVPGAVEGYTVWGETGGAGEFYGYLAPGRYVLRFDPGHGPSMYYGGAASFERATEISVGPGEHLDLGTLALPSAMKVGRIAGDDRFATAVAVSKKLVPSGGRAPVVYLTNAFDFPDALAAAPAAMRAGGVVLPVSRDAIPAGVASELSRLRPSRVVVAGGTGAVSTAVVTAVRAILPDAAIVRLGGASRYQTADLIVRDAFGGEGSRHAILATGAAYPDALAAGPAAGHLDAPVILVDGARGLTRETKATIAKLGITDVYIAGGKGAVGADLESELRSLLGKGKVKRLAGSDRVFTAIEVNDAIFGSVDRGYVAGANGFADALAGAPLAGSHDAPLYLSAKTCINYWTLESLRFRNAAQLTLLGGTGVLGSSVAALRTCD</sequence>
<accession>A0ABR8X0Q7</accession>
<reference evidence="2 3" key="1">
    <citation type="submission" date="2020-08" db="EMBL/GenBank/DDBJ databases">
        <title>A Genomic Blueprint of the Chicken Gut Microbiome.</title>
        <authorList>
            <person name="Gilroy R."/>
            <person name="Ravi A."/>
            <person name="Getino M."/>
            <person name="Pursley I."/>
            <person name="Horton D.L."/>
            <person name="Alikhan N.-F."/>
            <person name="Baker D."/>
            <person name="Gharbi K."/>
            <person name="Hall N."/>
            <person name="Watson M."/>
            <person name="Adriaenssens E.M."/>
            <person name="Foster-Nyarko E."/>
            <person name="Jarju S."/>
            <person name="Secka A."/>
            <person name="Antonio M."/>
            <person name="Oren A."/>
            <person name="Chaudhuri R."/>
            <person name="La Ragione R.M."/>
            <person name="Hildebrand F."/>
            <person name="Pallen M.J."/>
        </authorList>
    </citation>
    <scope>NUCLEOTIDE SEQUENCE [LARGE SCALE GENOMIC DNA]</scope>
    <source>
        <strain evidence="2 3">Sa1CUA4</strain>
    </source>
</reference>
<feature type="chain" id="PRO_5046150301" evidence="1">
    <location>
        <begin position="29"/>
        <end position="750"/>
    </location>
</feature>
<dbReference type="PANTHER" id="PTHR30032:SF8">
    <property type="entry name" value="GERMINATION-SPECIFIC N-ACETYLMURAMOYL-L-ALANINE AMIDASE"/>
    <property type="match status" value="1"/>
</dbReference>
<evidence type="ECO:0000313" key="3">
    <source>
        <dbReference type="Proteomes" id="UP000602532"/>
    </source>
</evidence>
<gene>
    <name evidence="2" type="ORF">H9622_04900</name>
</gene>